<name>M6HKX4_LEPIR</name>
<dbReference type="EMBL" id="AFMF02000026">
    <property type="protein sequence ID" value="EMM95987.1"/>
    <property type="molecule type" value="Genomic_DNA"/>
</dbReference>
<comment type="caution">
    <text evidence="1">The sequence shown here is derived from an EMBL/GenBank/DDBJ whole genome shotgun (WGS) entry which is preliminary data.</text>
</comment>
<protein>
    <submittedName>
        <fullName evidence="1">PF11300 domain protein</fullName>
    </submittedName>
</protein>
<sequence length="198" mass="22624">MKSNSIKEQKIQAFLTSSKVNTVPATSISLVEPDIDEIADKINKLVEGAENDFKNGMLKYIAAGEMLIQQKESMPYGEFTAWQKKNLTFSIPSASIYMKFAKYKIELTKSKEKTIRGARILIKELEDASNPNSKTGKNQNKQKLFDEPKMYYKKFLSGEKLSTSEKRTVKLYLKSEIENIKDKMNAKINKINNHISKL</sequence>
<gene>
    <name evidence="1" type="ORF">LEP1GSC158_3471</name>
</gene>
<dbReference type="Proteomes" id="UP000012089">
    <property type="component" value="Unassembled WGS sequence"/>
</dbReference>
<dbReference type="AlphaFoldDB" id="M6HKX4"/>
<accession>M6HKX4</accession>
<evidence type="ECO:0000313" key="2">
    <source>
        <dbReference type="Proteomes" id="UP000012089"/>
    </source>
</evidence>
<reference evidence="1 2" key="1">
    <citation type="submission" date="2013-01" db="EMBL/GenBank/DDBJ databases">
        <authorList>
            <person name="Harkins D.M."/>
            <person name="Durkin A.S."/>
            <person name="Brinkac L.M."/>
            <person name="Haft D.H."/>
            <person name="Selengut J.D."/>
            <person name="Sanka R."/>
            <person name="DePew J."/>
            <person name="Purushe J."/>
            <person name="Tulsiani S.M."/>
            <person name="Graham G.C."/>
            <person name="Burns M.-A."/>
            <person name="Dohnt M.F."/>
            <person name="Smythe L.D."/>
            <person name="McKay D.B."/>
            <person name="Craig S.B."/>
            <person name="Vinetz J.M."/>
            <person name="Sutton G.G."/>
            <person name="Nierman W.C."/>
            <person name="Fouts D.E."/>
        </authorList>
    </citation>
    <scope>NUCLEOTIDE SEQUENCE [LARGE SCALE GENOMIC DNA]</scope>
    <source>
        <strain evidence="1 2">LT2156</strain>
    </source>
</reference>
<proteinExistence type="predicted"/>
<evidence type="ECO:0000313" key="1">
    <source>
        <dbReference type="EMBL" id="EMM95987.1"/>
    </source>
</evidence>
<organism evidence="1 2">
    <name type="scientific">Leptospira interrogans serovar Zanoni str. LT2156</name>
    <dbReference type="NCBI Taxonomy" id="1001601"/>
    <lineage>
        <taxon>Bacteria</taxon>
        <taxon>Pseudomonadati</taxon>
        <taxon>Spirochaetota</taxon>
        <taxon>Spirochaetia</taxon>
        <taxon>Leptospirales</taxon>
        <taxon>Leptospiraceae</taxon>
        <taxon>Leptospira</taxon>
    </lineage>
</organism>